<comment type="caution">
    <text evidence="1">The sequence shown here is derived from an EMBL/GenBank/DDBJ whole genome shotgun (WGS) entry which is preliminary data.</text>
</comment>
<keyword evidence="2" id="KW-1185">Reference proteome</keyword>
<proteinExistence type="predicted"/>
<dbReference type="EMBL" id="CAJVPP010006663">
    <property type="protein sequence ID" value="CAG8680519.1"/>
    <property type="molecule type" value="Genomic_DNA"/>
</dbReference>
<organism evidence="1 2">
    <name type="scientific">Funneliformis mosseae</name>
    <name type="common">Endomycorrhizal fungus</name>
    <name type="synonym">Glomus mosseae</name>
    <dbReference type="NCBI Taxonomy" id="27381"/>
    <lineage>
        <taxon>Eukaryota</taxon>
        <taxon>Fungi</taxon>
        <taxon>Fungi incertae sedis</taxon>
        <taxon>Mucoromycota</taxon>
        <taxon>Glomeromycotina</taxon>
        <taxon>Glomeromycetes</taxon>
        <taxon>Glomerales</taxon>
        <taxon>Glomeraceae</taxon>
        <taxon>Funneliformis</taxon>
    </lineage>
</organism>
<sequence>VVVTKGMIYAGVFQISHLLFNAKLEKYKKIGSFVVREMDEFSREGKSSRFRRVKRGDKGIDILWRISNIPFVIQCKNLRSPYVVRVSQQEIRDGLLEGIVIPCAIEDVLTDSAKLY</sequence>
<reference evidence="1" key="1">
    <citation type="submission" date="2021-06" db="EMBL/GenBank/DDBJ databases">
        <authorList>
            <person name="Kallberg Y."/>
            <person name="Tangrot J."/>
            <person name="Rosling A."/>
        </authorList>
    </citation>
    <scope>NUCLEOTIDE SEQUENCE</scope>
    <source>
        <strain evidence="1">87-6 pot B 2015</strain>
    </source>
</reference>
<accession>A0A9N9EJ55</accession>
<evidence type="ECO:0000313" key="1">
    <source>
        <dbReference type="EMBL" id="CAG8680519.1"/>
    </source>
</evidence>
<name>A0A9N9EJ55_FUNMO</name>
<dbReference type="SUPFAM" id="SSF52980">
    <property type="entry name" value="Restriction endonuclease-like"/>
    <property type="match status" value="1"/>
</dbReference>
<protein>
    <submittedName>
        <fullName evidence="1">9388_t:CDS:1</fullName>
    </submittedName>
</protein>
<dbReference type="AlphaFoldDB" id="A0A9N9EJ55"/>
<evidence type="ECO:0000313" key="2">
    <source>
        <dbReference type="Proteomes" id="UP000789375"/>
    </source>
</evidence>
<feature type="non-terminal residue" evidence="1">
    <location>
        <position position="116"/>
    </location>
</feature>
<dbReference type="InterPro" id="IPR011335">
    <property type="entry name" value="Restrct_endonuc-II-like"/>
</dbReference>
<dbReference type="GO" id="GO:0006302">
    <property type="term" value="P:double-strand break repair"/>
    <property type="evidence" value="ECO:0007669"/>
    <property type="project" value="UniProtKB-ARBA"/>
</dbReference>
<dbReference type="Proteomes" id="UP000789375">
    <property type="component" value="Unassembled WGS sequence"/>
</dbReference>
<gene>
    <name evidence="1" type="ORF">FMOSSE_LOCUS12863</name>
</gene>